<dbReference type="NCBIfam" id="TIGR00019">
    <property type="entry name" value="prfA"/>
    <property type="match status" value="1"/>
</dbReference>
<comment type="PTM">
    <text evidence="5">Methylated by PrmC. Methylation increases the termination efficiency of RF1.</text>
</comment>
<feature type="modified residue" description="N5-methylglutamine" evidence="5">
    <location>
        <position position="233"/>
    </location>
</feature>
<dbReference type="Gene3D" id="6.10.140.1950">
    <property type="match status" value="1"/>
</dbReference>
<keyword evidence="5" id="KW-0963">Cytoplasm</keyword>
<dbReference type="HAMAP" id="MF_00093">
    <property type="entry name" value="Rel_fac_1"/>
    <property type="match status" value="1"/>
</dbReference>
<evidence type="ECO:0000256" key="5">
    <source>
        <dbReference type="HAMAP-Rule" id="MF_00093"/>
    </source>
</evidence>
<dbReference type="PATRIC" id="fig|1332188.3.peg.730"/>
<evidence type="ECO:0000256" key="3">
    <source>
        <dbReference type="ARBA" id="ARBA00022481"/>
    </source>
</evidence>
<dbReference type="FunFam" id="3.30.70.1660:FF:000002">
    <property type="entry name" value="Peptide chain release factor 1"/>
    <property type="match status" value="1"/>
</dbReference>
<dbReference type="InterPro" id="IPR004373">
    <property type="entry name" value="RF-1"/>
</dbReference>
<dbReference type="PROSITE" id="PS00745">
    <property type="entry name" value="RF_PROK_I"/>
    <property type="match status" value="1"/>
</dbReference>
<dbReference type="FunFam" id="3.30.160.20:FF:000004">
    <property type="entry name" value="Peptide chain release factor 1"/>
    <property type="match status" value="1"/>
</dbReference>
<dbReference type="SUPFAM" id="SSF75620">
    <property type="entry name" value="Release factor"/>
    <property type="match status" value="1"/>
</dbReference>
<dbReference type="KEGG" id="saal:L336_0740"/>
<dbReference type="Gene3D" id="3.30.70.1660">
    <property type="match status" value="1"/>
</dbReference>
<gene>
    <name evidence="5 8" type="primary">prfA</name>
    <name evidence="8" type="ORF">L336_0740</name>
</gene>
<comment type="function">
    <text evidence="1 5">Peptide chain release factor 1 directs the termination of translation in response to the peptide chain termination codons UAG and UAA.</text>
</comment>
<name>R4PXE8_9BACT</name>
<dbReference type="InterPro" id="IPR005139">
    <property type="entry name" value="PCRF"/>
</dbReference>
<dbReference type="STRING" id="1332188.L336_0740"/>
<dbReference type="Gene3D" id="3.30.160.20">
    <property type="match status" value="1"/>
</dbReference>
<evidence type="ECO:0000313" key="8">
    <source>
        <dbReference type="EMBL" id="AGL62442.1"/>
    </source>
</evidence>
<organism evidence="8 9">
    <name type="scientific">Candidatus Saccharimonas aalborgensis</name>
    <dbReference type="NCBI Taxonomy" id="1332188"/>
    <lineage>
        <taxon>Bacteria</taxon>
        <taxon>Candidatus Saccharimonadota</taxon>
        <taxon>Candidatus Saccharimonadia</taxon>
        <taxon>Candidatus Saccharimonadales</taxon>
        <taxon>Candidatus Saccharimonadaceae</taxon>
        <taxon>Candidatus Saccharimonas</taxon>
    </lineage>
</organism>
<keyword evidence="9" id="KW-1185">Reference proteome</keyword>
<dbReference type="GO" id="GO:0016149">
    <property type="term" value="F:translation release factor activity, codon specific"/>
    <property type="evidence" value="ECO:0007669"/>
    <property type="project" value="UniProtKB-UniRule"/>
</dbReference>
<dbReference type="GO" id="GO:0005737">
    <property type="term" value="C:cytoplasm"/>
    <property type="evidence" value="ECO:0007669"/>
    <property type="project" value="UniProtKB-SubCell"/>
</dbReference>
<dbReference type="RefSeq" id="WP_015641892.1">
    <property type="nucleotide sequence ID" value="NC_021219.1"/>
</dbReference>
<keyword evidence="3 5" id="KW-0488">Methylation</keyword>
<dbReference type="PANTHER" id="PTHR43804:SF7">
    <property type="entry name" value="LD18447P"/>
    <property type="match status" value="1"/>
</dbReference>
<evidence type="ECO:0000313" key="9">
    <source>
        <dbReference type="Proteomes" id="UP000013893"/>
    </source>
</evidence>
<dbReference type="OrthoDB" id="9806673at2"/>
<dbReference type="Pfam" id="PF00472">
    <property type="entry name" value="RF-1"/>
    <property type="match status" value="1"/>
</dbReference>
<evidence type="ECO:0000256" key="4">
    <source>
        <dbReference type="ARBA" id="ARBA00022917"/>
    </source>
</evidence>
<protein>
    <recommendedName>
        <fullName evidence="5 6">Peptide chain release factor 1</fullName>
        <shortName evidence="5">RF-1</shortName>
    </recommendedName>
</protein>
<dbReference type="InterPro" id="IPR000352">
    <property type="entry name" value="Pep_chain_release_fac_I"/>
</dbReference>
<evidence type="ECO:0000256" key="6">
    <source>
        <dbReference type="NCBIfam" id="TIGR00019"/>
    </source>
</evidence>
<comment type="subcellular location">
    <subcellularLocation>
        <location evidence="5">Cytoplasm</location>
    </subcellularLocation>
</comment>
<reference evidence="8 9" key="1">
    <citation type="journal article" date="2013" name="Nat. Biotechnol.">
        <title>Genome sequences of rare, uncultured bacteria obtained by differential coverage binning of multiple metagenomes.</title>
        <authorList>
            <person name="Albertsen M."/>
            <person name="Hugenholtz P."/>
            <person name="Skarshewski A."/>
            <person name="Nielsen K.L."/>
            <person name="Tyson G.W."/>
            <person name="Nielsen P.H."/>
        </authorList>
    </citation>
    <scope>NUCLEOTIDE SEQUENCE [LARGE SCALE GENOMIC DNA]</scope>
    <source>
        <strain evidence="8">TM71</strain>
    </source>
</reference>
<dbReference type="Pfam" id="PF03462">
    <property type="entry name" value="PCRF"/>
    <property type="match status" value="1"/>
</dbReference>
<comment type="similarity">
    <text evidence="2 5">Belongs to the prokaryotic/mitochondrial release factor family.</text>
</comment>
<keyword evidence="4 5" id="KW-0648">Protein biosynthesis</keyword>
<evidence type="ECO:0000256" key="1">
    <source>
        <dbReference type="ARBA" id="ARBA00002986"/>
    </source>
</evidence>
<feature type="domain" description="Prokaryotic-type class I peptide chain release factors" evidence="7">
    <location>
        <begin position="226"/>
        <end position="242"/>
    </location>
</feature>
<proteinExistence type="inferred from homology"/>
<accession>R4PXE8</accession>
<dbReference type="InterPro" id="IPR050057">
    <property type="entry name" value="Prokaryotic/Mito_RF"/>
</dbReference>
<evidence type="ECO:0000259" key="7">
    <source>
        <dbReference type="PROSITE" id="PS00745"/>
    </source>
</evidence>
<dbReference type="NCBIfam" id="NF001859">
    <property type="entry name" value="PRK00591.1"/>
    <property type="match status" value="1"/>
</dbReference>
<dbReference type="SMART" id="SM00937">
    <property type="entry name" value="PCRF"/>
    <property type="match status" value="1"/>
</dbReference>
<dbReference type="Proteomes" id="UP000013893">
    <property type="component" value="Chromosome"/>
</dbReference>
<dbReference type="AlphaFoldDB" id="R4PXE8"/>
<sequence>MPTINLNLADLKAEKQSLANFLAQPNAYADPEYTAKNKRFSELDAIIAKASEREHLTRNLLEAKELSQGSDELADLAKSEVVEIEHNLEVIENDLFIMLTPKDPNDEKNIIVEIRAGAGGDEAGLFAAELYRMYLRWCETHGYKTELMSESANESGGYKEVIIMIKGDAPYAKLKFEGGVHRVQRVPVTESQGRIHTSTVTVAVLPEAEEADVEIGPNDLRIDVFRSGGHGGQSVNTTDSAVRITHLPTGMVVTNQDEKSQIKNKEKAMSVLRSRLLQIKIDEEQAKLTAERRSLVGTGDRSEKIRTYNFPQDRITDHRIGYSRSNITGAMNGDIDDLIEHLQAYERELLAAQANSKG</sequence>
<dbReference type="HOGENOM" id="CLU_036856_0_1_0"/>
<dbReference type="EMBL" id="CP005957">
    <property type="protein sequence ID" value="AGL62442.1"/>
    <property type="molecule type" value="Genomic_DNA"/>
</dbReference>
<dbReference type="InterPro" id="IPR045853">
    <property type="entry name" value="Pep_chain_release_fac_I_sf"/>
</dbReference>
<dbReference type="PANTHER" id="PTHR43804">
    <property type="entry name" value="LD18447P"/>
    <property type="match status" value="1"/>
</dbReference>
<evidence type="ECO:0000256" key="2">
    <source>
        <dbReference type="ARBA" id="ARBA00010835"/>
    </source>
</evidence>